<gene>
    <name evidence="1" type="ORF">NG895_18550</name>
</gene>
<comment type="caution">
    <text evidence="1">The sequence shown here is derived from an EMBL/GenBank/DDBJ whole genome shotgun (WGS) entry which is preliminary data.</text>
</comment>
<reference evidence="1" key="1">
    <citation type="submission" date="2022-06" db="EMBL/GenBank/DDBJ databases">
        <title>Aeoliella straminimaris, a novel planctomycete from sediments.</title>
        <authorList>
            <person name="Vitorino I.R."/>
            <person name="Lage O.M."/>
        </authorList>
    </citation>
    <scope>NUCLEOTIDE SEQUENCE</scope>
    <source>
        <strain evidence="1">ICT_H6.2</strain>
    </source>
</reference>
<dbReference type="Proteomes" id="UP001155241">
    <property type="component" value="Unassembled WGS sequence"/>
</dbReference>
<dbReference type="EMBL" id="JAMXLR010000062">
    <property type="protein sequence ID" value="MCO6045904.1"/>
    <property type="molecule type" value="Genomic_DNA"/>
</dbReference>
<evidence type="ECO:0000313" key="1">
    <source>
        <dbReference type="EMBL" id="MCO6045904.1"/>
    </source>
</evidence>
<sequence>MAVDQPSKLRDYFAFCQRAPDDQWKWHPAVLQIRTHFRLMMEAMLLDSVKFGRSSVSEPIDLAEHVQAELATCGALMLWKLDESHRVAYEQQNAAFSGVWASLFLELQKELQLHTSLQLPPPPENRDAVRHFINKVYELLSSTDYADTENTTLCMFAARDLYPKSAWNTLGTLGTDVEVIMDRLMHIY</sequence>
<proteinExistence type="predicted"/>
<evidence type="ECO:0000313" key="2">
    <source>
        <dbReference type="Proteomes" id="UP001155241"/>
    </source>
</evidence>
<keyword evidence="2" id="KW-1185">Reference proteome</keyword>
<organism evidence="1 2">
    <name type="scientific">Aeoliella straminimaris</name>
    <dbReference type="NCBI Taxonomy" id="2954799"/>
    <lineage>
        <taxon>Bacteria</taxon>
        <taxon>Pseudomonadati</taxon>
        <taxon>Planctomycetota</taxon>
        <taxon>Planctomycetia</taxon>
        <taxon>Pirellulales</taxon>
        <taxon>Lacipirellulaceae</taxon>
        <taxon>Aeoliella</taxon>
    </lineage>
</organism>
<protein>
    <submittedName>
        <fullName evidence="1">Uncharacterized protein</fullName>
    </submittedName>
</protein>
<dbReference type="AlphaFoldDB" id="A0A9X2FGD3"/>
<dbReference type="RefSeq" id="WP_252854020.1">
    <property type="nucleotide sequence ID" value="NZ_JAMXLR010000062.1"/>
</dbReference>
<accession>A0A9X2FGD3</accession>
<name>A0A9X2FGD3_9BACT</name>